<comment type="catalytic activity">
    <reaction evidence="10">
        <text>a 2'-deoxyribonucleoside 5'-triphosphate + [thioredoxin]-disulfide + H2O = a ribonucleoside 5'-triphosphate + [thioredoxin]-dithiol</text>
        <dbReference type="Rhea" id="RHEA:12701"/>
        <dbReference type="Rhea" id="RHEA-COMP:10698"/>
        <dbReference type="Rhea" id="RHEA-COMP:10700"/>
        <dbReference type="ChEBI" id="CHEBI:15377"/>
        <dbReference type="ChEBI" id="CHEBI:29950"/>
        <dbReference type="ChEBI" id="CHEBI:50058"/>
        <dbReference type="ChEBI" id="CHEBI:61557"/>
        <dbReference type="ChEBI" id="CHEBI:61560"/>
        <dbReference type="EC" id="1.17.4.2"/>
    </reaction>
</comment>
<accession>F4QBK1</accession>
<dbReference type="EMBL" id="GL883027">
    <property type="protein sequence ID" value="EGG14973.1"/>
    <property type="molecule type" value="Genomic_DNA"/>
</dbReference>
<evidence type="ECO:0000256" key="3">
    <source>
        <dbReference type="ARBA" id="ARBA00012275"/>
    </source>
</evidence>
<keyword evidence="5" id="KW-0235">DNA replication</keyword>
<evidence type="ECO:0000256" key="9">
    <source>
        <dbReference type="ARBA" id="ARBA00023285"/>
    </source>
</evidence>
<evidence type="ECO:0000259" key="12">
    <source>
        <dbReference type="Pfam" id="PF17975"/>
    </source>
</evidence>
<dbReference type="Pfam" id="PF17975">
    <property type="entry name" value="RNR_Alpha"/>
    <property type="match status" value="1"/>
</dbReference>
<keyword evidence="4" id="KW-0846">Cobalamin</keyword>
<dbReference type="FunFam" id="3.20.70.20:FF:000039">
    <property type="entry name" value="Uncharacterized protein"/>
    <property type="match status" value="1"/>
</dbReference>
<feature type="region of interest" description="Disordered" evidence="11">
    <location>
        <begin position="104"/>
        <end position="124"/>
    </location>
</feature>
<dbReference type="AlphaFoldDB" id="F4QBK1"/>
<name>F4QBK1_CACFS</name>
<evidence type="ECO:0000256" key="5">
    <source>
        <dbReference type="ARBA" id="ARBA00022705"/>
    </source>
</evidence>
<feature type="domain" description="Ribonucleotide reductase alpha-helical" evidence="12">
    <location>
        <begin position="133"/>
        <end position="234"/>
    </location>
</feature>
<dbReference type="InterPro" id="IPR050862">
    <property type="entry name" value="RdRp_reductase_class-2"/>
</dbReference>
<feature type="domain" description="B12-dependent ribonucleotide reductase insertion" evidence="13">
    <location>
        <begin position="298"/>
        <end position="355"/>
    </location>
</feature>
<keyword evidence="9" id="KW-0170">Cobalt</keyword>
<comment type="similarity">
    <text evidence="2">Belongs to the class II ribonucleoside-triphosphate reductase family.</text>
</comment>
<dbReference type="PANTHER" id="PTHR43371">
    <property type="entry name" value="VITAMIN B12-DEPENDENT RIBONUCLEOTIDE REDUCTASE"/>
    <property type="match status" value="1"/>
</dbReference>
<dbReference type="STRING" id="1054147.F4QBK1"/>
<evidence type="ECO:0000313" key="15">
    <source>
        <dbReference type="Proteomes" id="UP000007797"/>
    </source>
</evidence>
<dbReference type="Gene3D" id="3.20.70.20">
    <property type="match status" value="3"/>
</dbReference>
<evidence type="ECO:0000313" key="14">
    <source>
        <dbReference type="EMBL" id="EGG14973.1"/>
    </source>
</evidence>
<comment type="cofactor">
    <cofactor evidence="1">
        <name>adenosylcob(III)alamin</name>
        <dbReference type="ChEBI" id="CHEBI:18408"/>
    </cofactor>
</comment>
<proteinExistence type="inferred from homology"/>
<protein>
    <recommendedName>
        <fullName evidence="3">ribonucleoside-triphosphate reductase (thioredoxin)</fullName>
        <ecNumber evidence="3">1.17.4.2</ecNumber>
    </recommendedName>
</protein>
<dbReference type="EC" id="1.17.4.2" evidence="3"/>
<evidence type="ECO:0000256" key="1">
    <source>
        <dbReference type="ARBA" id="ARBA00001922"/>
    </source>
</evidence>
<evidence type="ECO:0000256" key="8">
    <source>
        <dbReference type="ARBA" id="ARBA00023284"/>
    </source>
</evidence>
<dbReference type="SUPFAM" id="SSF51998">
    <property type="entry name" value="PFL-like glycyl radical enzymes"/>
    <property type="match status" value="1"/>
</dbReference>
<sequence length="802" mass="91385">MNNKLSILKGSYIRVLTQNSNKLLNHHHSRSSNYFYLTKRFPTTTTTTTSTNINTLFNLSHQTTTTLTSTFNTTLMNYKTSMFTTTTTLKSHINESPAVSLSFSEELQQQQQQQQQPHQTPFYESRSARKFQLSKQFIDGYSQKQVPFGFGVLGELVYRRTYSRIKPDTGTNEQWYETVERVVNGTYNMQKQWIEKHGLDWNTSKAQQSAQKMYDKIFTMKFLPPGRGLWAMGSPLTEERGLYASLNNCAFVSTDNIKQFPSKPFIFLMDASMLGVGVGFDTKGAGTLIVKGPKLDKTNSFKIPDSREGWVESVRLTLDSYFLNKPKQVFDYSLIRGEGVPIKGFGGYSSGPESLKLLHHSICETLDKSIGKPITVTNIVDLMNLIGKCVVSGNTRQTAEIAFGDPESQEYINLKNYKVNPHRQEFGWTSNNSVFSKLGMDYQSICERIVDNGEPGFAWLENMQQFSRMDSTVGDWKDKRAMGGNPCLEQTLESFELCCLVETFPNNHTDFEDFKETLKYAFLYAKTVTLGRTQWPDTNKVLLRNRRIGCSMSGIAQFITNRGLNQLKQWCTDGYEMIQEHDRAYSEWLAIPKSIKTTSIKPSGTVSLLAGATPGMHYPISEYYIRRVRLPRSSSLLDSLREAGYHIEPAVDNKFNVVVEIPIHSGANIRKAKSLTMWEQLSLASFLQKYWADNQVSCTVTFDPKLEGHQLPFALDYFQYQLKGVSFLPSMSDEMIYEQMPYEEIDAQTYLKRAANLKPVDFNKYQREAIEPKPDKFCDSSSCIISSNTTLPRSLQVEPENL</sequence>
<evidence type="ECO:0000256" key="6">
    <source>
        <dbReference type="ARBA" id="ARBA00023002"/>
    </source>
</evidence>
<dbReference type="Proteomes" id="UP000007797">
    <property type="component" value="Unassembled WGS sequence"/>
</dbReference>
<dbReference type="GO" id="GO:0006260">
    <property type="term" value="P:DNA replication"/>
    <property type="evidence" value="ECO:0007669"/>
    <property type="project" value="UniProtKB-KW"/>
</dbReference>
<evidence type="ECO:0000259" key="13">
    <source>
        <dbReference type="Pfam" id="PF21995"/>
    </source>
</evidence>
<keyword evidence="7" id="KW-1015">Disulfide bond</keyword>
<dbReference type="GO" id="GO:0031419">
    <property type="term" value="F:cobalamin binding"/>
    <property type="evidence" value="ECO:0007669"/>
    <property type="project" value="UniProtKB-KW"/>
</dbReference>
<dbReference type="Pfam" id="PF21995">
    <property type="entry name" value="RNR-II_ins_dom"/>
    <property type="match status" value="1"/>
</dbReference>
<evidence type="ECO:0000256" key="7">
    <source>
        <dbReference type="ARBA" id="ARBA00023157"/>
    </source>
</evidence>
<dbReference type="OrthoDB" id="14890at2759"/>
<dbReference type="InterPro" id="IPR040763">
    <property type="entry name" value="RNR_alpha_hel"/>
</dbReference>
<evidence type="ECO:0000256" key="2">
    <source>
        <dbReference type="ARBA" id="ARBA00005654"/>
    </source>
</evidence>
<evidence type="ECO:0000256" key="4">
    <source>
        <dbReference type="ARBA" id="ARBA00022628"/>
    </source>
</evidence>
<dbReference type="RefSeq" id="XP_004351489.1">
    <property type="nucleotide sequence ID" value="XM_004351437.1"/>
</dbReference>
<dbReference type="GO" id="GO:0004748">
    <property type="term" value="F:ribonucleoside-diphosphate reductase activity, thioredoxin disulfide as acceptor"/>
    <property type="evidence" value="ECO:0007669"/>
    <property type="project" value="TreeGrafter"/>
</dbReference>
<organism evidence="14 15">
    <name type="scientific">Cavenderia fasciculata</name>
    <name type="common">Slime mold</name>
    <name type="synonym">Dictyostelium fasciculatum</name>
    <dbReference type="NCBI Taxonomy" id="261658"/>
    <lineage>
        <taxon>Eukaryota</taxon>
        <taxon>Amoebozoa</taxon>
        <taxon>Evosea</taxon>
        <taxon>Eumycetozoa</taxon>
        <taxon>Dictyostelia</taxon>
        <taxon>Acytosteliales</taxon>
        <taxon>Cavenderiaceae</taxon>
        <taxon>Cavenderia</taxon>
    </lineage>
</organism>
<evidence type="ECO:0000256" key="11">
    <source>
        <dbReference type="SAM" id="MobiDB-lite"/>
    </source>
</evidence>
<gene>
    <name evidence="14" type="primary">ndrJ</name>
    <name evidence="14" type="ORF">DFA_10847</name>
</gene>
<keyword evidence="8" id="KW-0676">Redox-active center</keyword>
<reference evidence="15" key="1">
    <citation type="journal article" date="2011" name="Genome Res.">
        <title>Phylogeny-wide analysis of social amoeba genomes highlights ancient origins for complex intercellular communication.</title>
        <authorList>
            <person name="Heidel A.J."/>
            <person name="Lawal H.M."/>
            <person name="Felder M."/>
            <person name="Schilde C."/>
            <person name="Helps N.R."/>
            <person name="Tunggal B."/>
            <person name="Rivero F."/>
            <person name="John U."/>
            <person name="Schleicher M."/>
            <person name="Eichinger L."/>
            <person name="Platzer M."/>
            <person name="Noegel A.A."/>
            <person name="Schaap P."/>
            <person name="Gloeckner G."/>
        </authorList>
    </citation>
    <scope>NUCLEOTIDE SEQUENCE [LARGE SCALE GENOMIC DNA]</scope>
    <source>
        <strain evidence="15">SH3</strain>
    </source>
</reference>
<dbReference type="GO" id="GO:0008998">
    <property type="term" value="F:ribonucleoside-triphosphate reductase (thioredoxin) activity"/>
    <property type="evidence" value="ECO:0007669"/>
    <property type="project" value="UniProtKB-EC"/>
</dbReference>
<dbReference type="GeneID" id="14866929"/>
<dbReference type="InterPro" id="IPR054158">
    <property type="entry name" value="RNR-II_ins_dom"/>
</dbReference>
<dbReference type="OMA" id="FHCNLAE"/>
<evidence type="ECO:0000256" key="10">
    <source>
        <dbReference type="ARBA" id="ARBA00048987"/>
    </source>
</evidence>
<keyword evidence="15" id="KW-1185">Reference proteome</keyword>
<keyword evidence="6" id="KW-0560">Oxidoreductase</keyword>
<dbReference type="PANTHER" id="PTHR43371:SF1">
    <property type="entry name" value="RIBONUCLEOSIDE-DIPHOSPHATE REDUCTASE"/>
    <property type="match status" value="1"/>
</dbReference>
<dbReference type="KEGG" id="dfa:DFA_10847"/>